<dbReference type="AlphaFoldDB" id="A0A812A0G5"/>
<organism evidence="2 3">
    <name type="scientific">Candidatus Argoarchaeum ethanivorans</name>
    <dbReference type="NCBI Taxonomy" id="2608793"/>
    <lineage>
        <taxon>Archaea</taxon>
        <taxon>Methanobacteriati</taxon>
        <taxon>Methanobacteriota</taxon>
        <taxon>Stenosarchaea group</taxon>
        <taxon>Methanomicrobia</taxon>
        <taxon>Methanosarcinales</taxon>
        <taxon>Methanosarcinales incertae sedis</taxon>
        <taxon>GOM Arc I cluster</taxon>
        <taxon>Candidatus Argoarchaeum</taxon>
    </lineage>
</organism>
<evidence type="ECO:0000256" key="1">
    <source>
        <dbReference type="SAM" id="Phobius"/>
    </source>
</evidence>
<keyword evidence="1" id="KW-0472">Membrane</keyword>
<gene>
    <name evidence="2" type="ORF">DNFNHJIP_00655</name>
</gene>
<sequence>MELERWIATIAGVITIGYVLPYIIKFVQFIIGLPFRKEILT</sequence>
<keyword evidence="1" id="KW-1133">Transmembrane helix</keyword>
<dbReference type="EMBL" id="CAJHZY010000099">
    <property type="protein sequence ID" value="CAD7767247.1"/>
    <property type="molecule type" value="Genomic_DNA"/>
</dbReference>
<accession>A0A812A0G5</accession>
<reference evidence="2" key="1">
    <citation type="submission" date="2020-12" db="EMBL/GenBank/DDBJ databases">
        <authorList>
            <person name="Hahn C.J."/>
            <person name="Laso-Perez R."/>
            <person name="Vulcano F."/>
            <person name="Vaziourakis K.-M."/>
            <person name="Stokke R."/>
            <person name="Steen I.H."/>
            <person name="Teske A."/>
            <person name="Boetius A."/>
            <person name="Liebeke M."/>
            <person name="Amann R."/>
            <person name="Knittel K."/>
        </authorList>
    </citation>
    <scope>NUCLEOTIDE SEQUENCE</scope>
    <source>
        <strain evidence="2">Gfbio:c6db26ca-90af-429b-aeed-0e3e8aed0b5e:GoM-Arc1_AMV-AAA_792_C10</strain>
    </source>
</reference>
<protein>
    <submittedName>
        <fullName evidence="2">Uncharacterized protein</fullName>
    </submittedName>
</protein>
<feature type="transmembrane region" description="Helical" evidence="1">
    <location>
        <begin position="6"/>
        <end position="27"/>
    </location>
</feature>
<evidence type="ECO:0000313" key="3">
    <source>
        <dbReference type="Proteomes" id="UP000614580"/>
    </source>
</evidence>
<dbReference type="Proteomes" id="UP000614580">
    <property type="component" value="Unassembled WGS sequence"/>
</dbReference>
<name>A0A812A0G5_9EURY</name>
<comment type="caution">
    <text evidence="2">The sequence shown here is derived from an EMBL/GenBank/DDBJ whole genome shotgun (WGS) entry which is preliminary data.</text>
</comment>
<keyword evidence="1" id="KW-0812">Transmembrane</keyword>
<proteinExistence type="predicted"/>
<evidence type="ECO:0000313" key="2">
    <source>
        <dbReference type="EMBL" id="CAD7767247.1"/>
    </source>
</evidence>